<sequence length="537" mass="62099">MFTEPILDASYFDTLQRNLEQTQALPELPEQVIISLDENPDGPFTLLDLQQNLFSKRLALFTSTYGLFEHFPLHVHLHILEIFVQALSIRLHFTREDLYDMFIRERENYNKMRCTNLFQPAYQYLLTLIQNPGLMSTAEARDSMRLAFSAVLSYKNEIKEAESIISSLEMYLKTQSLYEMDIETMEHPLIFSTHELVKPLSENDATSMFSQLVSLLRQNVSLNERQVEHAAVFISRLNPAKTGRISKMAPSLFNLYRGMKNQELKLLEGMRLLLSSPYPSLVKITQQTCLRSLERTPQEIINRFVDYGMIKCLVEYSTQDTALFPIETVTLAQLESIDRPTHTLTFFPPISPQPIAQNVERHELVCTPLHNILSRPIEEKEHDNEWILRKVISPSFRYLSHLIRYSVFTSADLTILHLPQIVFLITTQHSQYNSTLNFIDDVNFYCIGMRLFALIEATDLLTDVLNILQNGPKHEWKRTSGSRRGLAFRRMEEEGLADLLHQRAFNSESTDLTHHLTRKCLISMMGTNLTVPAEPLP</sequence>
<comment type="caution">
    <text evidence="1">The sequence shown here is derived from an EMBL/GenBank/DDBJ whole genome shotgun (WGS) entry which is preliminary data.</text>
</comment>
<reference evidence="1 2" key="1">
    <citation type="journal article" date="2022" name="bioRxiv">
        <title>Genomics of Preaxostyla Flagellates Illuminates Evolutionary Transitions and the Path Towards Mitochondrial Loss.</title>
        <authorList>
            <person name="Novak L.V.F."/>
            <person name="Treitli S.C."/>
            <person name="Pyrih J."/>
            <person name="Halakuc P."/>
            <person name="Pipaliya S.V."/>
            <person name="Vacek V."/>
            <person name="Brzon O."/>
            <person name="Soukal P."/>
            <person name="Eme L."/>
            <person name="Dacks J.B."/>
            <person name="Karnkowska A."/>
            <person name="Elias M."/>
            <person name="Hampl V."/>
        </authorList>
    </citation>
    <scope>NUCLEOTIDE SEQUENCE [LARGE SCALE GENOMIC DNA]</scope>
    <source>
        <strain evidence="1">NAU3</strain>
        <tissue evidence="1">Gut</tissue>
    </source>
</reference>
<name>A0ABQ9YAJ2_9EUKA</name>
<proteinExistence type="predicted"/>
<evidence type="ECO:0000313" key="1">
    <source>
        <dbReference type="EMBL" id="KAK2960649.1"/>
    </source>
</evidence>
<dbReference type="EMBL" id="JARBJD010000021">
    <property type="protein sequence ID" value="KAK2960649.1"/>
    <property type="molecule type" value="Genomic_DNA"/>
</dbReference>
<keyword evidence="2" id="KW-1185">Reference proteome</keyword>
<accession>A0ABQ9YAJ2</accession>
<organism evidence="1 2">
    <name type="scientific">Blattamonas nauphoetae</name>
    <dbReference type="NCBI Taxonomy" id="2049346"/>
    <lineage>
        <taxon>Eukaryota</taxon>
        <taxon>Metamonada</taxon>
        <taxon>Preaxostyla</taxon>
        <taxon>Oxymonadida</taxon>
        <taxon>Blattamonas</taxon>
    </lineage>
</organism>
<evidence type="ECO:0000313" key="2">
    <source>
        <dbReference type="Proteomes" id="UP001281761"/>
    </source>
</evidence>
<dbReference type="Proteomes" id="UP001281761">
    <property type="component" value="Unassembled WGS sequence"/>
</dbReference>
<protein>
    <submittedName>
        <fullName evidence="1">Uncharacterized protein</fullName>
    </submittedName>
</protein>
<gene>
    <name evidence="1" type="ORF">BLNAU_4304</name>
</gene>